<dbReference type="Proteomes" id="UP000324748">
    <property type="component" value="Unassembled WGS sequence"/>
</dbReference>
<evidence type="ECO:0000313" key="5">
    <source>
        <dbReference type="Proteomes" id="UP000325313"/>
    </source>
</evidence>
<evidence type="ECO:0000313" key="3">
    <source>
        <dbReference type="EMBL" id="KAA1091999.1"/>
    </source>
</evidence>
<name>A0A5B0NVV8_PUCGR</name>
<protein>
    <submittedName>
        <fullName evidence="3">Uncharacterized protein</fullName>
    </submittedName>
</protein>
<evidence type="ECO:0000313" key="2">
    <source>
        <dbReference type="EMBL" id="KAA1081363.1"/>
    </source>
</evidence>
<evidence type="ECO:0000313" key="4">
    <source>
        <dbReference type="Proteomes" id="UP000324748"/>
    </source>
</evidence>
<dbReference type="EMBL" id="VSWC01000131">
    <property type="protein sequence ID" value="KAA1081363.1"/>
    <property type="molecule type" value="Genomic_DNA"/>
</dbReference>
<sequence length="89" mass="9870">MTSAGWKLLRYVCAKSPADAWRNPSFEGPLSGQPDGCRGVSPPFADDGVLTQPRPHAFRNEHYAGPAYSFPRKICVGRFLTQWHHTSLA</sequence>
<dbReference type="AlphaFoldDB" id="A0A5B0NVV8"/>
<dbReference type="EMBL" id="VDEP01000379">
    <property type="protein sequence ID" value="KAA1091999.1"/>
    <property type="molecule type" value="Genomic_DNA"/>
</dbReference>
<proteinExistence type="predicted"/>
<keyword evidence="4" id="KW-1185">Reference proteome</keyword>
<dbReference type="Proteomes" id="UP000325313">
    <property type="component" value="Unassembled WGS sequence"/>
</dbReference>
<gene>
    <name evidence="2" type="ORF">PGT21_034686</name>
    <name evidence="3" type="ORF">PGTUg99_011037</name>
</gene>
<evidence type="ECO:0000256" key="1">
    <source>
        <dbReference type="SAM" id="MobiDB-lite"/>
    </source>
</evidence>
<comment type="caution">
    <text evidence="3">The sequence shown here is derived from an EMBL/GenBank/DDBJ whole genome shotgun (WGS) entry which is preliminary data.</text>
</comment>
<accession>A0A5B0NVV8</accession>
<feature type="region of interest" description="Disordered" evidence="1">
    <location>
        <begin position="24"/>
        <end position="51"/>
    </location>
</feature>
<organism evidence="3 5">
    <name type="scientific">Puccinia graminis f. sp. tritici</name>
    <dbReference type="NCBI Taxonomy" id="56615"/>
    <lineage>
        <taxon>Eukaryota</taxon>
        <taxon>Fungi</taxon>
        <taxon>Dikarya</taxon>
        <taxon>Basidiomycota</taxon>
        <taxon>Pucciniomycotina</taxon>
        <taxon>Pucciniomycetes</taxon>
        <taxon>Pucciniales</taxon>
        <taxon>Pucciniaceae</taxon>
        <taxon>Puccinia</taxon>
    </lineage>
</organism>
<reference evidence="4 5" key="1">
    <citation type="submission" date="2019-05" db="EMBL/GenBank/DDBJ databases">
        <title>Emergence of the Ug99 lineage of the wheat stem rust pathogen through somatic hybridization.</title>
        <authorList>
            <person name="Li F."/>
            <person name="Upadhyaya N.M."/>
            <person name="Sperschneider J."/>
            <person name="Matny O."/>
            <person name="Nguyen-Phuc H."/>
            <person name="Mago R."/>
            <person name="Raley C."/>
            <person name="Miller M.E."/>
            <person name="Silverstein K.A.T."/>
            <person name="Henningsen E."/>
            <person name="Hirsch C.D."/>
            <person name="Visser B."/>
            <person name="Pretorius Z.A."/>
            <person name="Steffenson B.J."/>
            <person name="Schwessinger B."/>
            <person name="Dodds P.N."/>
            <person name="Figueroa M."/>
        </authorList>
    </citation>
    <scope>NUCLEOTIDE SEQUENCE [LARGE SCALE GENOMIC DNA]</scope>
    <source>
        <strain evidence="2">21-0</strain>
        <strain evidence="3 5">Ug99</strain>
    </source>
</reference>